<dbReference type="GeneID" id="99705737"/>
<evidence type="ECO:0000313" key="1">
    <source>
        <dbReference type="EMBL" id="MEM0706879.1"/>
    </source>
</evidence>
<reference evidence="1 2" key="1">
    <citation type="submission" date="2024-04" db="EMBL/GenBank/DDBJ databases">
        <title>Draft genome sequence of a multidrug-resistant Enterobacter quasihormaechei Hakim RU_CBWE strain isolated from pond surface water at the University of Rajshahi in Bangladesh.</title>
        <authorList>
            <person name="Raihan J."/>
            <person name="Islam M.S."/>
            <person name="Khan M.U."/>
            <person name="Romance M."/>
            <person name="Haque M.H."/>
        </authorList>
    </citation>
    <scope>NUCLEOTIDE SEQUENCE [LARGE SCALE GENOMIC DNA]</scope>
    <source>
        <strain evidence="1 2">Hakim RU_CBWE</strain>
    </source>
</reference>
<gene>
    <name evidence="1" type="ORF">AAGT82_21015</name>
</gene>
<sequence length="100" mass="10654">MVMPQGLQCWDGDGRIAVDLSDYAIRYIGSTSVTFSAGETSKNVSFAGVTQDGTFISNISTGALANEYYCRAYNGGFTVLYLPGGGSPANTLNVEVYNFQ</sequence>
<dbReference type="Proteomes" id="UP001490940">
    <property type="component" value="Unassembled WGS sequence"/>
</dbReference>
<comment type="caution">
    <text evidence="1">The sequence shown here is derived from an EMBL/GenBank/DDBJ whole genome shotgun (WGS) entry which is preliminary data.</text>
</comment>
<evidence type="ECO:0000313" key="2">
    <source>
        <dbReference type="Proteomes" id="UP001490940"/>
    </source>
</evidence>
<accession>A0ABU9PMJ4</accession>
<dbReference type="RefSeq" id="WP_230259592.1">
    <property type="nucleotide sequence ID" value="NZ_JAXRSP010000001.1"/>
</dbReference>
<keyword evidence="2" id="KW-1185">Reference proteome</keyword>
<proteinExistence type="predicted"/>
<evidence type="ECO:0008006" key="3">
    <source>
        <dbReference type="Google" id="ProtNLM"/>
    </source>
</evidence>
<name>A0ABU9PMJ4_9ENTR</name>
<dbReference type="EMBL" id="JBCGUG010000021">
    <property type="protein sequence ID" value="MEM0706879.1"/>
    <property type="molecule type" value="Genomic_DNA"/>
</dbReference>
<organism evidence="1 2">
    <name type="scientific">Enterobacter quasihormaechei</name>
    <dbReference type="NCBI Taxonomy" id="2529382"/>
    <lineage>
        <taxon>Bacteria</taxon>
        <taxon>Pseudomonadati</taxon>
        <taxon>Pseudomonadota</taxon>
        <taxon>Gammaproteobacteria</taxon>
        <taxon>Enterobacterales</taxon>
        <taxon>Enterobacteriaceae</taxon>
        <taxon>Enterobacter</taxon>
    </lineage>
</organism>
<protein>
    <recommendedName>
        <fullName evidence="3">Fimbrial protein</fullName>
    </recommendedName>
</protein>